<dbReference type="HAMAP" id="MF_01925">
    <property type="entry name" value="P5C_reductase"/>
    <property type="match status" value="1"/>
</dbReference>
<dbReference type="OrthoDB" id="8418678at2"/>
<dbReference type="GO" id="GO:0004735">
    <property type="term" value="F:pyrroline-5-carboxylate reductase activity"/>
    <property type="evidence" value="ECO:0007669"/>
    <property type="project" value="UniProtKB-UniRule"/>
</dbReference>
<evidence type="ECO:0000256" key="2">
    <source>
        <dbReference type="ARBA" id="ARBA00022857"/>
    </source>
</evidence>
<organism evidence="8 9">
    <name type="scientific">Pseudomonas abietaniphila</name>
    <dbReference type="NCBI Taxonomy" id="89065"/>
    <lineage>
        <taxon>Bacteria</taxon>
        <taxon>Pseudomonadati</taxon>
        <taxon>Pseudomonadota</taxon>
        <taxon>Gammaproteobacteria</taxon>
        <taxon>Pseudomonadales</taxon>
        <taxon>Pseudomonadaceae</taxon>
        <taxon>Pseudomonas</taxon>
    </lineage>
</organism>
<evidence type="ECO:0000313" key="9">
    <source>
        <dbReference type="Proteomes" id="UP000182894"/>
    </source>
</evidence>
<evidence type="ECO:0000256" key="5">
    <source>
        <dbReference type="PIRSR" id="PIRSR000193-1"/>
    </source>
</evidence>
<protein>
    <recommendedName>
        <fullName evidence="4">Pyrroline-5-carboxylate reductase</fullName>
        <shortName evidence="4">P5C reductase</shortName>
        <shortName evidence="4">P5CR</shortName>
        <ecNumber evidence="4">1.5.1.2</ecNumber>
    </recommendedName>
    <alternativeName>
        <fullName evidence="4">PCA reductase</fullName>
    </alternativeName>
</protein>
<dbReference type="Pfam" id="PF14748">
    <property type="entry name" value="P5CR_dimer"/>
    <property type="match status" value="1"/>
</dbReference>
<comment type="similarity">
    <text evidence="1 4">Belongs to the pyrroline-5-carboxylate reductase family.</text>
</comment>
<reference evidence="9" key="1">
    <citation type="submission" date="2016-10" db="EMBL/GenBank/DDBJ databases">
        <authorList>
            <person name="Varghese N."/>
            <person name="Submissions S."/>
        </authorList>
    </citation>
    <scope>NUCLEOTIDE SEQUENCE [LARGE SCALE GENOMIC DNA]</scope>
    <source>
        <strain evidence="9">ATCC 700689</strain>
    </source>
</reference>
<feature type="binding site" evidence="5">
    <location>
        <begin position="9"/>
        <end position="15"/>
    </location>
    <ligand>
        <name>NADP(+)</name>
        <dbReference type="ChEBI" id="CHEBI:58349"/>
    </ligand>
</feature>
<dbReference type="InterPro" id="IPR029036">
    <property type="entry name" value="P5CR_dimer"/>
</dbReference>
<feature type="binding site" evidence="5">
    <location>
        <position position="56"/>
    </location>
    <ligand>
        <name>NADPH</name>
        <dbReference type="ChEBI" id="CHEBI:57783"/>
    </ligand>
</feature>
<comment type="function">
    <text evidence="4">Catalyzes the reduction of 1-pyrroline-5-carboxylate (PCA) to L-proline.</text>
</comment>
<gene>
    <name evidence="4" type="primary">proC</name>
    <name evidence="8" type="ORF">SAMN05216605_10543</name>
</gene>
<comment type="catalytic activity">
    <reaction evidence="4">
        <text>L-proline + NADP(+) = (S)-1-pyrroline-5-carboxylate + NADPH + 2 H(+)</text>
        <dbReference type="Rhea" id="RHEA:14109"/>
        <dbReference type="ChEBI" id="CHEBI:15378"/>
        <dbReference type="ChEBI" id="CHEBI:17388"/>
        <dbReference type="ChEBI" id="CHEBI:57783"/>
        <dbReference type="ChEBI" id="CHEBI:58349"/>
        <dbReference type="ChEBI" id="CHEBI:60039"/>
        <dbReference type="EC" id="1.5.1.2"/>
    </reaction>
</comment>
<keyword evidence="9" id="KW-1185">Reference proteome</keyword>
<evidence type="ECO:0000259" key="6">
    <source>
        <dbReference type="Pfam" id="PF03807"/>
    </source>
</evidence>
<keyword evidence="4" id="KW-0641">Proline biosynthesis</keyword>
<dbReference type="Proteomes" id="UP000182894">
    <property type="component" value="Unassembled WGS sequence"/>
</dbReference>
<dbReference type="InterPro" id="IPR008927">
    <property type="entry name" value="6-PGluconate_DH-like_C_sf"/>
</dbReference>
<dbReference type="InterPro" id="IPR000304">
    <property type="entry name" value="Pyrroline-COOH_reductase"/>
</dbReference>
<dbReference type="SUPFAM" id="SSF48179">
    <property type="entry name" value="6-phosphogluconate dehydrogenase C-terminal domain-like"/>
    <property type="match status" value="1"/>
</dbReference>
<evidence type="ECO:0000259" key="7">
    <source>
        <dbReference type="Pfam" id="PF14748"/>
    </source>
</evidence>
<dbReference type="AlphaFoldDB" id="A0A1G8AG88"/>
<dbReference type="PANTHER" id="PTHR11645">
    <property type="entry name" value="PYRROLINE-5-CARBOXYLATE REDUCTASE"/>
    <property type="match status" value="1"/>
</dbReference>
<dbReference type="UniPathway" id="UPA00098">
    <property type="reaction ID" value="UER00361"/>
</dbReference>
<dbReference type="SUPFAM" id="SSF51735">
    <property type="entry name" value="NAD(P)-binding Rossmann-fold domains"/>
    <property type="match status" value="1"/>
</dbReference>
<dbReference type="PANTHER" id="PTHR11645:SF0">
    <property type="entry name" value="PYRROLINE-5-CARBOXYLATE REDUCTASE 3"/>
    <property type="match status" value="1"/>
</dbReference>
<evidence type="ECO:0000256" key="3">
    <source>
        <dbReference type="ARBA" id="ARBA00023002"/>
    </source>
</evidence>
<feature type="domain" description="Pyrroline-5-carboxylate reductase dimerisation" evidence="7">
    <location>
        <begin position="159"/>
        <end position="256"/>
    </location>
</feature>
<comment type="catalytic activity">
    <reaction evidence="4">
        <text>L-proline + NAD(+) = (S)-1-pyrroline-5-carboxylate + NADH + 2 H(+)</text>
        <dbReference type="Rhea" id="RHEA:14105"/>
        <dbReference type="ChEBI" id="CHEBI:15378"/>
        <dbReference type="ChEBI" id="CHEBI:17388"/>
        <dbReference type="ChEBI" id="CHEBI:57540"/>
        <dbReference type="ChEBI" id="CHEBI:57945"/>
        <dbReference type="ChEBI" id="CHEBI:60039"/>
        <dbReference type="EC" id="1.5.1.2"/>
    </reaction>
</comment>
<feature type="domain" description="Pyrroline-5-carboxylate reductase catalytic N-terminal" evidence="6">
    <location>
        <begin position="6"/>
        <end position="93"/>
    </location>
</feature>
<dbReference type="GO" id="GO:0055129">
    <property type="term" value="P:L-proline biosynthetic process"/>
    <property type="evidence" value="ECO:0007669"/>
    <property type="project" value="UniProtKB-UniRule"/>
</dbReference>
<accession>A0A1G8AG88</accession>
<dbReference type="EMBL" id="FNCO01000005">
    <property type="protein sequence ID" value="SDH19948.1"/>
    <property type="molecule type" value="Genomic_DNA"/>
</dbReference>
<keyword evidence="2 4" id="KW-0521">NADP</keyword>
<dbReference type="Gene3D" id="1.10.3730.10">
    <property type="entry name" value="ProC C-terminal domain-like"/>
    <property type="match status" value="1"/>
</dbReference>
<dbReference type="Pfam" id="PF03807">
    <property type="entry name" value="F420_oxidored"/>
    <property type="match status" value="1"/>
</dbReference>
<dbReference type="Gene3D" id="3.40.50.720">
    <property type="entry name" value="NAD(P)-binding Rossmann-like Domain"/>
    <property type="match status" value="1"/>
</dbReference>
<dbReference type="EC" id="1.5.1.2" evidence="4"/>
<comment type="subcellular location">
    <subcellularLocation>
        <location evidence="4">Cytoplasm</location>
    </subcellularLocation>
</comment>
<dbReference type="GO" id="GO:0005737">
    <property type="term" value="C:cytoplasm"/>
    <property type="evidence" value="ECO:0007669"/>
    <property type="project" value="UniProtKB-SubCell"/>
</dbReference>
<name>A0A1G8AG88_9PSED</name>
<evidence type="ECO:0000313" key="8">
    <source>
        <dbReference type="EMBL" id="SDH19948.1"/>
    </source>
</evidence>
<dbReference type="PIRSF" id="PIRSF000193">
    <property type="entry name" value="Pyrrol-5-carb_rd"/>
    <property type="match status" value="1"/>
</dbReference>
<dbReference type="InterPro" id="IPR028939">
    <property type="entry name" value="P5C_Rdtase_cat_N"/>
</dbReference>
<comment type="pathway">
    <text evidence="4">Amino-acid biosynthesis; L-proline biosynthesis; L-proline from L-glutamate 5-semialdehyde: step 1/1.</text>
</comment>
<dbReference type="RefSeq" id="WP_074752572.1">
    <property type="nucleotide sequence ID" value="NZ_FNCO01000005.1"/>
</dbReference>
<evidence type="ECO:0000256" key="4">
    <source>
        <dbReference type="HAMAP-Rule" id="MF_01925"/>
    </source>
</evidence>
<keyword evidence="3 4" id="KW-0560">Oxidoreductase</keyword>
<dbReference type="InterPro" id="IPR036291">
    <property type="entry name" value="NAD(P)-bd_dom_sf"/>
</dbReference>
<proteinExistence type="inferred from homology"/>
<keyword evidence="4" id="KW-0963">Cytoplasm</keyword>
<evidence type="ECO:0000256" key="1">
    <source>
        <dbReference type="ARBA" id="ARBA00005525"/>
    </source>
</evidence>
<keyword evidence="4" id="KW-0028">Amino-acid biosynthesis</keyword>
<dbReference type="STRING" id="89065.SAMN05216605_10543"/>
<sequence length="259" mass="26364">MRADSVGIIGGTGWLGGALAQALLETAFVGAGRLFLSNRSGSHPLADAGAQFMTNNQALVDASDTVILSVRPEQFSALSVDASGKRVISLMAGVTSQAISAATGASVIVRAMPNAAVDIRQSFTPWHCASELSASDVDYVQGLLTCVGTASRVPTQDCIDYLSALSGTGPAFPALLMTALTRQAVAAGIPEEVARDAARGVVLNASQLLSTTEPQALIDSLVAYKGVTAAALQSLMNAGFEGLIGNAVQAGAEVARRGM</sequence>